<sequence length="275" mass="29684">MNNDAPDDNAPFFFDRYPPDTAHWLAGICDEANAKAGDSSYEFRKIMCELISMNLRNGVTHAFRVAEQMIVANAPAAKYLEQQYLKYDQARSAVIETGPDTSDGSAGTTGTPDGTPGQKVPGTDVQDTKGTSDPEPGAGTAGKTGPSVTVTGGCGGGRIAQDDQNTGIGHQGTLFIVHWSDFRASIPARRKKAQTEHRRLYDIQSDVARQIRVQHDELDFLDRAEAADPVLEDLINTHRTETSIAGVLRAAGRAPEDLGLTKDTVTWLDTQLKAV</sequence>
<organism evidence="2 3">
    <name type="scientific">Streptomyces cellostaticus</name>
    <dbReference type="NCBI Taxonomy" id="67285"/>
    <lineage>
        <taxon>Bacteria</taxon>
        <taxon>Bacillati</taxon>
        <taxon>Actinomycetota</taxon>
        <taxon>Actinomycetes</taxon>
        <taxon>Kitasatosporales</taxon>
        <taxon>Streptomycetaceae</taxon>
        <taxon>Streptomyces</taxon>
    </lineage>
</organism>
<name>A0A101NBQ3_9ACTN</name>
<dbReference type="AlphaFoldDB" id="A0A101NBQ3"/>
<gene>
    <name evidence="2" type="ORF">AQI88_38775</name>
</gene>
<comment type="caution">
    <text evidence="2">The sequence shown here is derived from an EMBL/GenBank/DDBJ whole genome shotgun (WGS) entry which is preliminary data.</text>
</comment>
<protein>
    <submittedName>
        <fullName evidence="2">Uncharacterized protein</fullName>
    </submittedName>
</protein>
<evidence type="ECO:0000313" key="3">
    <source>
        <dbReference type="Proteomes" id="UP000054241"/>
    </source>
</evidence>
<evidence type="ECO:0000256" key="1">
    <source>
        <dbReference type="SAM" id="MobiDB-lite"/>
    </source>
</evidence>
<dbReference type="STRING" id="67285.AQI88_38775"/>
<proteinExistence type="predicted"/>
<dbReference type="RefSeq" id="WP_067009588.1">
    <property type="nucleotide sequence ID" value="NZ_BNDU01000011.1"/>
</dbReference>
<feature type="region of interest" description="Disordered" evidence="1">
    <location>
        <begin position="96"/>
        <end position="165"/>
    </location>
</feature>
<evidence type="ECO:0000313" key="2">
    <source>
        <dbReference type="EMBL" id="KUM90251.1"/>
    </source>
</evidence>
<keyword evidence="3" id="KW-1185">Reference proteome</keyword>
<dbReference type="EMBL" id="LMWL01000087">
    <property type="protein sequence ID" value="KUM90251.1"/>
    <property type="molecule type" value="Genomic_DNA"/>
</dbReference>
<reference evidence="2 3" key="1">
    <citation type="submission" date="2015-10" db="EMBL/GenBank/DDBJ databases">
        <title>Draft genome sequence of Streptomyces cellostaticus DSM 40189, type strain for the species Streptomyces cellostaticus.</title>
        <authorList>
            <person name="Ruckert C."/>
            <person name="Winkler A."/>
            <person name="Kalinowski J."/>
            <person name="Kampfer P."/>
            <person name="Glaeser S."/>
        </authorList>
    </citation>
    <scope>NUCLEOTIDE SEQUENCE [LARGE SCALE GENOMIC DNA]</scope>
    <source>
        <strain evidence="2 3">DSM 40189</strain>
    </source>
</reference>
<dbReference type="Proteomes" id="UP000054241">
    <property type="component" value="Unassembled WGS sequence"/>
</dbReference>
<accession>A0A101NBQ3</accession>
<feature type="compositionally biased region" description="Low complexity" evidence="1">
    <location>
        <begin position="97"/>
        <end position="117"/>
    </location>
</feature>
<dbReference type="OrthoDB" id="9903321at2"/>